<dbReference type="OrthoDB" id="9776685at2"/>
<gene>
    <name evidence="2" type="ORF">FEM03_22285</name>
</gene>
<keyword evidence="3" id="KW-1185">Reference proteome</keyword>
<keyword evidence="2" id="KW-0378">Hydrolase</keyword>
<dbReference type="PANTHER" id="PTHR43358">
    <property type="entry name" value="ALPHA/BETA-HYDROLASE"/>
    <property type="match status" value="1"/>
</dbReference>
<proteinExistence type="predicted"/>
<dbReference type="InterPro" id="IPR052920">
    <property type="entry name" value="DNA-binding_regulatory"/>
</dbReference>
<dbReference type="Proteomes" id="UP000306196">
    <property type="component" value="Unassembled WGS sequence"/>
</dbReference>
<accession>A0A5R8K899</accession>
<feature type="domain" description="Serine aminopeptidase S33" evidence="1">
    <location>
        <begin position="76"/>
        <end position="177"/>
    </location>
</feature>
<dbReference type="InterPro" id="IPR022742">
    <property type="entry name" value="Hydrolase_4"/>
</dbReference>
<evidence type="ECO:0000259" key="1">
    <source>
        <dbReference type="Pfam" id="PF12146"/>
    </source>
</evidence>
<name>A0A5R8K899_9BACT</name>
<organism evidence="2 3">
    <name type="scientific">Phragmitibacter flavus</name>
    <dbReference type="NCBI Taxonomy" id="2576071"/>
    <lineage>
        <taxon>Bacteria</taxon>
        <taxon>Pseudomonadati</taxon>
        <taxon>Verrucomicrobiota</taxon>
        <taxon>Verrucomicrobiia</taxon>
        <taxon>Verrucomicrobiales</taxon>
        <taxon>Verrucomicrobiaceae</taxon>
        <taxon>Phragmitibacter</taxon>
    </lineage>
</organism>
<dbReference type="GO" id="GO:0016787">
    <property type="term" value="F:hydrolase activity"/>
    <property type="evidence" value="ECO:0007669"/>
    <property type="project" value="UniProtKB-KW"/>
</dbReference>
<evidence type="ECO:0000313" key="3">
    <source>
        <dbReference type="Proteomes" id="UP000306196"/>
    </source>
</evidence>
<comment type="caution">
    <text evidence="2">The sequence shown here is derived from an EMBL/GenBank/DDBJ whole genome shotgun (WGS) entry which is preliminary data.</text>
</comment>
<protein>
    <submittedName>
        <fullName evidence="2">Alpha/beta fold hydrolase</fullName>
    </submittedName>
</protein>
<dbReference type="SUPFAM" id="SSF53474">
    <property type="entry name" value="alpha/beta-Hydrolases"/>
    <property type="match status" value="1"/>
</dbReference>
<sequence length="296" mass="32138">MTLISKRKRWIRRLLVLGALGFLGGITFTLYIGHQLVAAVPRIVGPPPGYLGGETIKFKSASGSQIAGWLTETENASGTILLLHAIRADRRSMASRASFLRDQGYHTLCIDFQAHGESPGENITLGYLEAMDAAAGVAYLRSHYANLPVAVVGTSLGGAAALMAHYVNPPEAMVVEAVFADAETGVGNRLDMRFGRHGRLLTPLLTWQIQPLLGIDADRLNTVRAAENVVTPVFVLYGSEDRHARPIEANAIYAALGGPKEIWKIAGAAHVDLHRFAAAEYEERVSKFIAKYLRPR</sequence>
<dbReference type="Gene3D" id="3.40.50.1820">
    <property type="entry name" value="alpha/beta hydrolase"/>
    <property type="match status" value="1"/>
</dbReference>
<dbReference type="AlphaFoldDB" id="A0A5R8K899"/>
<dbReference type="PANTHER" id="PTHR43358:SF4">
    <property type="entry name" value="ALPHA_BETA HYDROLASE FOLD-1 DOMAIN-CONTAINING PROTEIN"/>
    <property type="match status" value="1"/>
</dbReference>
<evidence type="ECO:0000313" key="2">
    <source>
        <dbReference type="EMBL" id="TLD68536.1"/>
    </source>
</evidence>
<dbReference type="Pfam" id="PF12146">
    <property type="entry name" value="Hydrolase_4"/>
    <property type="match status" value="1"/>
</dbReference>
<dbReference type="InterPro" id="IPR029058">
    <property type="entry name" value="AB_hydrolase_fold"/>
</dbReference>
<reference evidence="2 3" key="1">
    <citation type="submission" date="2019-05" db="EMBL/GenBank/DDBJ databases">
        <title>Verrucobacter flavum gen. nov., sp. nov. a new member of the family Verrucomicrobiaceae.</title>
        <authorList>
            <person name="Szuroczki S."/>
            <person name="Abbaszade G."/>
            <person name="Szabo A."/>
            <person name="Felfoldi T."/>
            <person name="Schumann P."/>
            <person name="Boka K."/>
            <person name="Keki Z."/>
            <person name="Toumi M."/>
            <person name="Toth E."/>
        </authorList>
    </citation>
    <scope>NUCLEOTIDE SEQUENCE [LARGE SCALE GENOMIC DNA]</scope>
    <source>
        <strain evidence="2 3">MG-N-17</strain>
    </source>
</reference>
<dbReference type="EMBL" id="VAUV01000023">
    <property type="protein sequence ID" value="TLD68536.1"/>
    <property type="molecule type" value="Genomic_DNA"/>
</dbReference>
<dbReference type="RefSeq" id="WP_138088525.1">
    <property type="nucleotide sequence ID" value="NZ_VAUV01000023.1"/>
</dbReference>